<dbReference type="InParanoid" id="G0NQ60"/>
<evidence type="ECO:0000259" key="2">
    <source>
        <dbReference type="PROSITE" id="PS50280"/>
    </source>
</evidence>
<organism evidence="4">
    <name type="scientific">Caenorhabditis brenneri</name>
    <name type="common">Nematode worm</name>
    <dbReference type="NCBI Taxonomy" id="135651"/>
    <lineage>
        <taxon>Eukaryota</taxon>
        <taxon>Metazoa</taxon>
        <taxon>Ecdysozoa</taxon>
        <taxon>Nematoda</taxon>
        <taxon>Chromadorea</taxon>
        <taxon>Rhabditida</taxon>
        <taxon>Rhabditina</taxon>
        <taxon>Rhabditomorpha</taxon>
        <taxon>Rhabditoidea</taxon>
        <taxon>Rhabditidae</taxon>
        <taxon>Peloderinae</taxon>
        <taxon>Caenorhabditis</taxon>
    </lineage>
</organism>
<evidence type="ECO:0000313" key="3">
    <source>
        <dbReference type="EMBL" id="EGT35496.1"/>
    </source>
</evidence>
<dbReference type="InterPro" id="IPR001214">
    <property type="entry name" value="SET_dom"/>
</dbReference>
<dbReference type="AlphaFoldDB" id="G0NQ60"/>
<gene>
    <name evidence="3" type="ORF">CAEBREN_01406</name>
</gene>
<dbReference type="EMBL" id="GL379923">
    <property type="protein sequence ID" value="EGT35496.1"/>
    <property type="molecule type" value="Genomic_DNA"/>
</dbReference>
<dbReference type="InterPro" id="IPR053105">
    <property type="entry name" value="Class_V-like_SAM-MTase"/>
</dbReference>
<dbReference type="PANTHER" id="PTHR47250">
    <property type="entry name" value="HISTONE-LYSINE N-METHYLTRANSFERASE SET-6"/>
    <property type="match status" value="1"/>
</dbReference>
<protein>
    <recommendedName>
        <fullName evidence="2">SET domain-containing protein</fullName>
    </recommendedName>
</protein>
<evidence type="ECO:0000313" key="4">
    <source>
        <dbReference type="Proteomes" id="UP000008068"/>
    </source>
</evidence>
<sequence>MSTGTVIDLKDKILIAIAGPEPPFELEGEYFNYSKADNDGKRRILKEQAKVVTTTMTNDEYLLDERKKFLEKIQKSELLRNENWTNERFMDGDAETTNSKFLAMKYFLARFNTAKQVSKALSQDKPNKNRREESDSELQPYVNQYKPPNRRILITENITFNELDQIPVYCDITKELDELVIPERLAFDYIDCNFVNKEKEKKLVDAINMSKERKNQIKCECAKKKLMCHKNVNYPCYRMNKAMQKIRHKGNTTAPCEFQSLGPNTLSHARNIFFDNCGFACSDECACEGNCDNNSLLIPLRHLFPLEIFQSDKDIGFSVRSPVFIPAGTPVMEFTGEIVERATLYGLSEELADEHAAYSIQWNYHDDWQFHKFFNSLNFTDEYKELLARLYKKKFYIDPTNIGNVGRMIAHSCCPNLEVLRVYRKSLSPAHVSLIMVTIEDVYPGTPFSFDYGAGYKVSKDTYLTTVCKCRLFSCQGNGSNDTFKTLDTHSMAVIIRRLHQMRRTT</sequence>
<dbReference type="HOGENOM" id="CLU_022905_1_0_1"/>
<reference evidence="4" key="1">
    <citation type="submission" date="2011-07" db="EMBL/GenBank/DDBJ databases">
        <authorList>
            <consortium name="Caenorhabditis brenneri Sequencing and Analysis Consortium"/>
            <person name="Wilson R.K."/>
        </authorList>
    </citation>
    <scope>NUCLEOTIDE SEQUENCE [LARGE SCALE GENOMIC DNA]</scope>
    <source>
        <strain evidence="4">PB2801</strain>
    </source>
</reference>
<proteinExistence type="predicted"/>
<dbReference type="SMART" id="SM00317">
    <property type="entry name" value="SET"/>
    <property type="match status" value="1"/>
</dbReference>
<feature type="domain" description="SET" evidence="2">
    <location>
        <begin position="304"/>
        <end position="453"/>
    </location>
</feature>
<dbReference type="PANTHER" id="PTHR47250:SF2">
    <property type="entry name" value="SET DOMAIN-CONTAINING PROTEIN"/>
    <property type="match status" value="1"/>
</dbReference>
<keyword evidence="4" id="KW-1185">Reference proteome</keyword>
<dbReference type="InterPro" id="IPR046341">
    <property type="entry name" value="SET_dom_sf"/>
</dbReference>
<dbReference type="Proteomes" id="UP000008068">
    <property type="component" value="Unassembled WGS sequence"/>
</dbReference>
<name>G0NQ60_CAEBE</name>
<dbReference type="SUPFAM" id="SSF82199">
    <property type="entry name" value="SET domain"/>
    <property type="match status" value="1"/>
</dbReference>
<dbReference type="eggNOG" id="KOG1082">
    <property type="taxonomic scope" value="Eukaryota"/>
</dbReference>
<dbReference type="PROSITE" id="PS50280">
    <property type="entry name" value="SET"/>
    <property type="match status" value="1"/>
</dbReference>
<feature type="region of interest" description="Disordered" evidence="1">
    <location>
        <begin position="119"/>
        <end position="142"/>
    </location>
</feature>
<dbReference type="STRING" id="135651.G0NQ60"/>
<dbReference type="OrthoDB" id="616263at2759"/>
<evidence type="ECO:0000256" key="1">
    <source>
        <dbReference type="SAM" id="MobiDB-lite"/>
    </source>
</evidence>
<dbReference type="Pfam" id="PF00856">
    <property type="entry name" value="SET"/>
    <property type="match status" value="1"/>
</dbReference>
<accession>G0NQ60</accession>
<dbReference type="Gene3D" id="2.170.270.10">
    <property type="entry name" value="SET domain"/>
    <property type="match status" value="1"/>
</dbReference>